<dbReference type="STRING" id="267748.MMOB2180"/>
<organism evidence="1 2">
    <name type="scientific">Mycoplasma mobile (strain ATCC 43663 / 163K / NCTC 11711)</name>
    <name type="common">Mesomycoplasma mobile</name>
    <dbReference type="NCBI Taxonomy" id="267748"/>
    <lineage>
        <taxon>Bacteria</taxon>
        <taxon>Bacillati</taxon>
        <taxon>Mycoplasmatota</taxon>
        <taxon>Mycoplasmoidales</taxon>
        <taxon>Metamycoplasmataceae</taxon>
        <taxon>Mesomycoplasma</taxon>
    </lineage>
</organism>
<dbReference type="NCBIfam" id="NF045960">
    <property type="entry name" value="MHO_1580_fam"/>
    <property type="match status" value="1"/>
</dbReference>
<dbReference type="Proteomes" id="UP000009072">
    <property type="component" value="Chromosome"/>
</dbReference>
<sequence length="373" mass="43571">MLINFNQINQSQIVTQEFKINLASINNGISSDIEKQSIEIKRYLKEDFFAIKTNFISNLNIKKFVEGIQINQKECGNTEILSYDQQKGITFTPQYFKNMKFNDVSKVAHYFNTINSLNESKLHFLSTISIEMQNIKSSFQIFDDHIHFKIPRIFKLTFQSSPNQFGKKLSFYKSEISYHNIIFVPQKWKRNIFNRVVYKVSVFNDDDSNIDRDLKIVSKNLTNVPLENSKSLKTVFKKIESQETYLGHKINGQIEIEDDTFVENNLLYKGISNNSGQGLFISNSFNKDFNSIIDIDLNGLKQGISLGYHQNFKREIEINEKTLKLIEISNNEASLIKMDFFQLHKDLFAKIIQGNYALEEIKKLSFEKKEYEN</sequence>
<evidence type="ECO:0000313" key="2">
    <source>
        <dbReference type="Proteomes" id="UP000009072"/>
    </source>
</evidence>
<proteinExistence type="predicted"/>
<evidence type="ECO:0000313" key="1">
    <source>
        <dbReference type="EMBL" id="AAT27704.1"/>
    </source>
</evidence>
<reference evidence="1 2" key="1">
    <citation type="journal article" date="2004" name="Genome Res.">
        <title>The complete genome and proteome of Mycoplasma mobile.</title>
        <authorList>
            <person name="Jaffe J.D."/>
            <person name="Stange-Thomann N."/>
            <person name="Smith C."/>
            <person name="DeCaprio D."/>
            <person name="Fisher S."/>
            <person name="Butler J."/>
            <person name="Calvo S."/>
            <person name="Elkins T."/>
            <person name="FitzGerald M.G."/>
            <person name="Hafez N."/>
            <person name="Kodira C.D."/>
            <person name="Major J."/>
            <person name="Wang S."/>
            <person name="Wilkinson J."/>
            <person name="Nicol R."/>
            <person name="Nusbaum C."/>
            <person name="Birren B."/>
            <person name="Berg H.C."/>
            <person name="Church G.M."/>
        </authorList>
    </citation>
    <scope>NUCLEOTIDE SEQUENCE [LARGE SCALE GENOMIC DNA]</scope>
    <source>
        <strain evidence="2">ATCC 43663 / 163K / NCTC 11711</strain>
    </source>
</reference>
<dbReference type="RefSeq" id="WP_011264738.1">
    <property type="nucleotide sequence ID" value="NC_006908.1"/>
</dbReference>
<name>Q6KI72_MYCM1</name>
<dbReference type="HOGENOM" id="CLU_741509_0_0_14"/>
<protein>
    <submittedName>
        <fullName evidence="1">Uncharacterized protein</fullName>
    </submittedName>
</protein>
<dbReference type="OrthoDB" id="396882at2"/>
<accession>Q6KI72</accession>
<dbReference type="EMBL" id="AE017308">
    <property type="protein sequence ID" value="AAT27704.1"/>
    <property type="molecule type" value="Genomic_DNA"/>
</dbReference>
<dbReference type="AlphaFoldDB" id="Q6KI72"/>
<dbReference type="KEGG" id="mmo:MMOB2180"/>
<gene>
    <name evidence="1" type="ordered locus">MMOB2180</name>
</gene>
<keyword evidence="2" id="KW-1185">Reference proteome</keyword>